<proteinExistence type="inferred from homology"/>
<name>A0A178IIN9_9BACT</name>
<dbReference type="PANTHER" id="PTHR43597">
    <property type="entry name" value="SULFUR ACCEPTOR PROTEIN CSDE"/>
    <property type="match status" value="1"/>
</dbReference>
<protein>
    <submittedName>
        <fullName evidence="3">Fe-S metabolism protein SufE</fullName>
    </submittedName>
</protein>
<sequence>MSLSAKHDALVEMFTMLPDDEERFRHILTLGRRYPALAPALHTDDRLLPGCVSRLWFVPEFRDGKCWFHMDADAQISKGIAALLCDFYNGETPADIVATEPAFLNEIGLPQALSANRSNALASLRGRIKAFADACLRPAA</sequence>
<evidence type="ECO:0000313" key="4">
    <source>
        <dbReference type="Proteomes" id="UP000078486"/>
    </source>
</evidence>
<dbReference type="Proteomes" id="UP000078486">
    <property type="component" value="Unassembled WGS sequence"/>
</dbReference>
<comment type="similarity">
    <text evidence="1">Belongs to the SufE family.</text>
</comment>
<dbReference type="Pfam" id="PF02657">
    <property type="entry name" value="SufE"/>
    <property type="match status" value="1"/>
</dbReference>
<gene>
    <name evidence="3" type="ORF">AW736_12405</name>
</gene>
<dbReference type="PANTHER" id="PTHR43597:SF5">
    <property type="entry name" value="SUFE-LIKE PROTEIN 2, CHLOROPLASTIC"/>
    <property type="match status" value="1"/>
</dbReference>
<evidence type="ECO:0000256" key="1">
    <source>
        <dbReference type="ARBA" id="ARBA00010282"/>
    </source>
</evidence>
<dbReference type="InterPro" id="IPR003808">
    <property type="entry name" value="Fe-S_metab-assoc_dom"/>
</dbReference>
<comment type="caution">
    <text evidence="3">The sequence shown here is derived from an EMBL/GenBank/DDBJ whole genome shotgun (WGS) entry which is preliminary data.</text>
</comment>
<dbReference type="AlphaFoldDB" id="A0A178IIN9"/>
<dbReference type="Gene3D" id="3.90.1010.10">
    <property type="match status" value="1"/>
</dbReference>
<evidence type="ECO:0000259" key="2">
    <source>
        <dbReference type="Pfam" id="PF02657"/>
    </source>
</evidence>
<feature type="domain" description="Fe-S metabolism associated" evidence="2">
    <location>
        <begin position="12"/>
        <end position="130"/>
    </location>
</feature>
<organism evidence="3 4">
    <name type="scientific">Termitidicoccus mucosus</name>
    <dbReference type="NCBI Taxonomy" id="1184151"/>
    <lineage>
        <taxon>Bacteria</taxon>
        <taxon>Pseudomonadati</taxon>
        <taxon>Verrucomicrobiota</taxon>
        <taxon>Opitutia</taxon>
        <taxon>Opitutales</taxon>
        <taxon>Opitutaceae</taxon>
        <taxon>Termitidicoccus</taxon>
    </lineage>
</organism>
<dbReference type="RefSeq" id="WP_068771118.1">
    <property type="nucleotide sequence ID" value="NZ_CP109796.1"/>
</dbReference>
<dbReference type="STRING" id="1184151.AW736_12405"/>
<dbReference type="EMBL" id="LRRQ01000086">
    <property type="protein sequence ID" value="OAM89618.1"/>
    <property type="molecule type" value="Genomic_DNA"/>
</dbReference>
<evidence type="ECO:0000313" key="3">
    <source>
        <dbReference type="EMBL" id="OAM89618.1"/>
    </source>
</evidence>
<accession>A0A178IIN9</accession>
<dbReference type="SUPFAM" id="SSF82649">
    <property type="entry name" value="SufE/NifU"/>
    <property type="match status" value="1"/>
</dbReference>
<dbReference type="OrthoDB" id="9799320at2"/>
<reference evidence="3 4" key="1">
    <citation type="submission" date="2016-01" db="EMBL/GenBank/DDBJ databases">
        <title>High potential of lignocellulose degradation of a new Verrucomicrobia species.</title>
        <authorList>
            <person name="Wang Y."/>
            <person name="Shi Y."/>
            <person name="Qiu Z."/>
            <person name="Liu S."/>
            <person name="Yang H."/>
        </authorList>
    </citation>
    <scope>NUCLEOTIDE SEQUENCE [LARGE SCALE GENOMIC DNA]</scope>
    <source>
        <strain evidence="3 4">TSB47</strain>
    </source>
</reference>
<keyword evidence="4" id="KW-1185">Reference proteome</keyword>